<protein>
    <submittedName>
        <fullName evidence="2">Uncharacterized protein</fullName>
    </submittedName>
</protein>
<keyword evidence="1" id="KW-0812">Transmembrane</keyword>
<dbReference type="AlphaFoldDB" id="A0A1H0AAH4"/>
<sequence length="52" mass="5705">MYSWIWRHLPGGTAVRALLALVLVAAVSALLLFVVFPYVEPYVPFADVTVDG</sequence>
<dbReference type="EMBL" id="FNHE01000016">
    <property type="protein sequence ID" value="SDN30475.1"/>
    <property type="molecule type" value="Genomic_DNA"/>
</dbReference>
<keyword evidence="1" id="KW-0472">Membrane</keyword>
<dbReference type="RefSeq" id="WP_091223636.1">
    <property type="nucleotide sequence ID" value="NZ_FNHE01000016.1"/>
</dbReference>
<evidence type="ECO:0000313" key="3">
    <source>
        <dbReference type="Proteomes" id="UP000198680"/>
    </source>
</evidence>
<keyword evidence="3" id="KW-1185">Reference proteome</keyword>
<keyword evidence="1" id="KW-1133">Transmembrane helix</keyword>
<evidence type="ECO:0000313" key="2">
    <source>
        <dbReference type="EMBL" id="SDN30475.1"/>
    </source>
</evidence>
<accession>A0A1H0AAH4</accession>
<feature type="transmembrane region" description="Helical" evidence="1">
    <location>
        <begin position="17"/>
        <end position="39"/>
    </location>
</feature>
<dbReference type="STRING" id="1137991.SAMN05660642_04520"/>
<dbReference type="Proteomes" id="UP000198680">
    <property type="component" value="Unassembled WGS sequence"/>
</dbReference>
<name>A0A1H0AAH4_9ACTN</name>
<gene>
    <name evidence="2" type="ORF">SAMN05660642_04520</name>
</gene>
<evidence type="ECO:0000256" key="1">
    <source>
        <dbReference type="SAM" id="Phobius"/>
    </source>
</evidence>
<proteinExistence type="predicted"/>
<reference evidence="3" key="1">
    <citation type="submission" date="2016-10" db="EMBL/GenBank/DDBJ databases">
        <authorList>
            <person name="Varghese N."/>
            <person name="Submissions S."/>
        </authorList>
    </citation>
    <scope>NUCLEOTIDE SEQUENCE [LARGE SCALE GENOMIC DNA]</scope>
    <source>
        <strain evidence="3">DSM 45419</strain>
    </source>
</reference>
<organism evidence="2 3">
    <name type="scientific">Geodermatophilus siccatus</name>
    <dbReference type="NCBI Taxonomy" id="1137991"/>
    <lineage>
        <taxon>Bacteria</taxon>
        <taxon>Bacillati</taxon>
        <taxon>Actinomycetota</taxon>
        <taxon>Actinomycetes</taxon>
        <taxon>Geodermatophilales</taxon>
        <taxon>Geodermatophilaceae</taxon>
        <taxon>Geodermatophilus</taxon>
    </lineage>
</organism>